<protein>
    <submittedName>
        <fullName evidence="2">Helix-turn-helix transcriptional regulator</fullName>
    </submittedName>
</protein>
<dbReference type="InterPro" id="IPR010982">
    <property type="entry name" value="Lambda_DNA-bd_dom_sf"/>
</dbReference>
<dbReference type="RefSeq" id="WP_176942607.1">
    <property type="nucleotide sequence ID" value="NZ_JABZEC010000003.1"/>
</dbReference>
<dbReference type="Proteomes" id="UP000563523">
    <property type="component" value="Unassembled WGS sequence"/>
</dbReference>
<dbReference type="AlphaFoldDB" id="A0A850R080"/>
<dbReference type="Pfam" id="PF21259">
    <property type="entry name" value="Rgg_C"/>
    <property type="match status" value="1"/>
</dbReference>
<dbReference type="CDD" id="cd00093">
    <property type="entry name" value="HTH_XRE"/>
    <property type="match status" value="1"/>
</dbReference>
<feature type="domain" description="HTH cro/C1-type" evidence="1">
    <location>
        <begin position="7"/>
        <end position="60"/>
    </location>
</feature>
<dbReference type="InterPro" id="IPR010057">
    <property type="entry name" value="Transcription_activator_Rgg_C"/>
</dbReference>
<organism evidence="2 3">
    <name type="scientific">Bombilactobacillus apium</name>
    <dbReference type="NCBI Taxonomy" id="2675299"/>
    <lineage>
        <taxon>Bacteria</taxon>
        <taxon>Bacillati</taxon>
        <taxon>Bacillota</taxon>
        <taxon>Bacilli</taxon>
        <taxon>Lactobacillales</taxon>
        <taxon>Lactobacillaceae</taxon>
        <taxon>Bombilactobacillus</taxon>
    </lineage>
</organism>
<dbReference type="InterPro" id="IPR001387">
    <property type="entry name" value="Cro/C1-type_HTH"/>
</dbReference>
<sequence>MKFGDTLKKIRLSRKITQSSLTYGQLSHTSISKIENNLTTPSYNNALYLIEQLGLTVGEFEYIRNNCQQSPKQALIQAFTQLSLLSSRTQLQQFIGDCQTYLKRNFDQDIARLVIVVTALQEVKKHQYASARRLVEPVWYYLSELNLWTRLDLYLVNDILYFFDSKMAVQVMLQVLKVLQSKYPQLGELKLALVLNTSTITLAAQDFKQTQILLQFAGKLAQKLPRYDLWILAQLRLKLCLQQYNAAMVQCELLEEIGAHDLAQEALYEIQRLARVAPGVNS</sequence>
<reference evidence="2 3" key="1">
    <citation type="submission" date="2020-06" db="EMBL/GenBank/DDBJ databases">
        <authorList>
            <person name="Kang J."/>
        </authorList>
    </citation>
    <scope>NUCLEOTIDE SEQUENCE [LARGE SCALE GENOMIC DNA]</scope>
    <source>
        <strain evidence="2 3">DCY120</strain>
    </source>
</reference>
<comment type="caution">
    <text evidence="2">The sequence shown here is derived from an EMBL/GenBank/DDBJ whole genome shotgun (WGS) entry which is preliminary data.</text>
</comment>
<keyword evidence="3" id="KW-1185">Reference proteome</keyword>
<dbReference type="SUPFAM" id="SSF47413">
    <property type="entry name" value="lambda repressor-like DNA-binding domains"/>
    <property type="match status" value="1"/>
</dbReference>
<dbReference type="PANTHER" id="PTHR37038">
    <property type="entry name" value="TRANSCRIPTIONAL REGULATOR-RELATED"/>
    <property type="match status" value="1"/>
</dbReference>
<evidence type="ECO:0000313" key="2">
    <source>
        <dbReference type="EMBL" id="NVY96449.1"/>
    </source>
</evidence>
<dbReference type="Pfam" id="PF01381">
    <property type="entry name" value="HTH_3"/>
    <property type="match status" value="1"/>
</dbReference>
<evidence type="ECO:0000259" key="1">
    <source>
        <dbReference type="PROSITE" id="PS50943"/>
    </source>
</evidence>
<dbReference type="InterPro" id="IPR053163">
    <property type="entry name" value="HTH-type_regulator_Rgg"/>
</dbReference>
<proteinExistence type="predicted"/>
<gene>
    <name evidence="2" type="ORF">HU830_04585</name>
</gene>
<accession>A0A850R080</accession>
<dbReference type="GO" id="GO:0003677">
    <property type="term" value="F:DNA binding"/>
    <property type="evidence" value="ECO:0007669"/>
    <property type="project" value="InterPro"/>
</dbReference>
<dbReference type="EMBL" id="JABZEC010000003">
    <property type="protein sequence ID" value="NVY96449.1"/>
    <property type="molecule type" value="Genomic_DNA"/>
</dbReference>
<name>A0A850R080_9LACO</name>
<evidence type="ECO:0000313" key="3">
    <source>
        <dbReference type="Proteomes" id="UP000563523"/>
    </source>
</evidence>
<dbReference type="Gene3D" id="1.25.40.10">
    <property type="entry name" value="Tetratricopeptide repeat domain"/>
    <property type="match status" value="1"/>
</dbReference>
<dbReference type="PANTHER" id="PTHR37038:SF13">
    <property type="entry name" value="HTH CRO_C1-TYPE DOMAIN-CONTAINING PROTEIN"/>
    <property type="match status" value="1"/>
</dbReference>
<dbReference type="PROSITE" id="PS50943">
    <property type="entry name" value="HTH_CROC1"/>
    <property type="match status" value="1"/>
</dbReference>
<dbReference type="InterPro" id="IPR011990">
    <property type="entry name" value="TPR-like_helical_dom_sf"/>
</dbReference>